<evidence type="ECO:0000259" key="6">
    <source>
        <dbReference type="Pfam" id="PF00551"/>
    </source>
</evidence>
<evidence type="ECO:0000313" key="8">
    <source>
        <dbReference type="EMBL" id="PIT87827.1"/>
    </source>
</evidence>
<feature type="domain" description="Formyl transferase N-terminal" evidence="6">
    <location>
        <begin position="15"/>
        <end position="187"/>
    </location>
</feature>
<dbReference type="InterPro" id="IPR002376">
    <property type="entry name" value="Formyl_transf_N"/>
</dbReference>
<dbReference type="SUPFAM" id="SSF50486">
    <property type="entry name" value="FMT C-terminal domain-like"/>
    <property type="match status" value="1"/>
</dbReference>
<keyword evidence="4 5" id="KW-0648">Protein biosynthesis</keyword>
<evidence type="ECO:0000256" key="3">
    <source>
        <dbReference type="ARBA" id="ARBA00022679"/>
    </source>
</evidence>
<dbReference type="CDD" id="cd08704">
    <property type="entry name" value="Met_tRNA_FMT_C"/>
    <property type="match status" value="1"/>
</dbReference>
<dbReference type="InterPro" id="IPR005794">
    <property type="entry name" value="Fmt"/>
</dbReference>
<dbReference type="InterPro" id="IPR044135">
    <property type="entry name" value="Met-tRNA-FMT_C"/>
</dbReference>
<accession>A0A2M6W4V4</accession>
<evidence type="ECO:0000256" key="5">
    <source>
        <dbReference type="HAMAP-Rule" id="MF_00182"/>
    </source>
</evidence>
<dbReference type="HAMAP" id="MF_00182">
    <property type="entry name" value="Formyl_trans"/>
    <property type="match status" value="1"/>
</dbReference>
<evidence type="ECO:0000256" key="4">
    <source>
        <dbReference type="ARBA" id="ARBA00022917"/>
    </source>
</evidence>
<dbReference type="Pfam" id="PF02911">
    <property type="entry name" value="Formyl_trans_C"/>
    <property type="match status" value="1"/>
</dbReference>
<dbReference type="Gene3D" id="3.40.50.12230">
    <property type="match status" value="1"/>
</dbReference>
<name>A0A2M6W4V4_9BACT</name>
<gene>
    <name evidence="5" type="primary">fmt</name>
    <name evidence="8" type="ORF">COU31_00660</name>
</gene>
<feature type="domain" description="Formyl transferase C-terminal" evidence="7">
    <location>
        <begin position="211"/>
        <end position="304"/>
    </location>
</feature>
<dbReference type="EC" id="2.1.2.9" evidence="2 5"/>
<evidence type="ECO:0000256" key="2">
    <source>
        <dbReference type="ARBA" id="ARBA00012261"/>
    </source>
</evidence>
<dbReference type="InterPro" id="IPR005793">
    <property type="entry name" value="Formyl_trans_C"/>
</dbReference>
<comment type="similarity">
    <text evidence="1 5">Belongs to the Fmt family.</text>
</comment>
<dbReference type="SUPFAM" id="SSF53328">
    <property type="entry name" value="Formyltransferase"/>
    <property type="match status" value="1"/>
</dbReference>
<organism evidence="8 9">
    <name type="scientific">Candidatus Magasanikbacteria bacterium CG10_big_fil_rev_8_21_14_0_10_40_10</name>
    <dbReference type="NCBI Taxonomy" id="1974648"/>
    <lineage>
        <taxon>Bacteria</taxon>
        <taxon>Candidatus Magasanikiibacteriota</taxon>
    </lineage>
</organism>
<proteinExistence type="inferred from homology"/>
<dbReference type="Proteomes" id="UP000231183">
    <property type="component" value="Unassembled WGS sequence"/>
</dbReference>
<sequence>MKFTKNNMNLASINFFGTHNFASTVLEKIIQTEQFKIIQVITMPDKPAGRHQEARASAVKRLALENGLTIVQPDSLRQAEFTTLESDLNIVVDYGLIIPKKILQKPKRGSINIHPSNLPAYRGPSPIQSVLLNGEHSTAVSFMIMDEQMDHGPILAQKPVQIDPDDTYIELNLKLAQVASDMFLNVISGYLSGLIKPVPQNDDQATYCARLERQSGLVDFDQPAPKIYNQYRALTPWPGLWVRLNGKRLKLLKIQPATLPLLTGQIKFLKGSVYIGCQTGSIQAMELQMEGKKAVTAESFINGNQKINGCQLDDPLYEKK</sequence>
<evidence type="ECO:0000256" key="1">
    <source>
        <dbReference type="ARBA" id="ARBA00010699"/>
    </source>
</evidence>
<evidence type="ECO:0000313" key="9">
    <source>
        <dbReference type="Proteomes" id="UP000231183"/>
    </source>
</evidence>
<dbReference type="Pfam" id="PF00551">
    <property type="entry name" value="Formyl_trans_N"/>
    <property type="match status" value="1"/>
</dbReference>
<evidence type="ECO:0000259" key="7">
    <source>
        <dbReference type="Pfam" id="PF02911"/>
    </source>
</evidence>
<dbReference type="AlphaFoldDB" id="A0A2M6W4V4"/>
<dbReference type="NCBIfam" id="TIGR00460">
    <property type="entry name" value="fmt"/>
    <property type="match status" value="1"/>
</dbReference>
<dbReference type="InterPro" id="IPR036477">
    <property type="entry name" value="Formyl_transf_N_sf"/>
</dbReference>
<dbReference type="CDD" id="cd08646">
    <property type="entry name" value="FMT_core_Met-tRNA-FMT_N"/>
    <property type="match status" value="1"/>
</dbReference>
<dbReference type="GO" id="GO:0004479">
    <property type="term" value="F:methionyl-tRNA formyltransferase activity"/>
    <property type="evidence" value="ECO:0007669"/>
    <property type="project" value="UniProtKB-UniRule"/>
</dbReference>
<comment type="catalytic activity">
    <reaction evidence="5">
        <text>L-methionyl-tRNA(fMet) + (6R)-10-formyltetrahydrofolate = N-formyl-L-methionyl-tRNA(fMet) + (6S)-5,6,7,8-tetrahydrofolate + H(+)</text>
        <dbReference type="Rhea" id="RHEA:24380"/>
        <dbReference type="Rhea" id="RHEA-COMP:9952"/>
        <dbReference type="Rhea" id="RHEA-COMP:9953"/>
        <dbReference type="ChEBI" id="CHEBI:15378"/>
        <dbReference type="ChEBI" id="CHEBI:57453"/>
        <dbReference type="ChEBI" id="CHEBI:78530"/>
        <dbReference type="ChEBI" id="CHEBI:78844"/>
        <dbReference type="ChEBI" id="CHEBI:195366"/>
        <dbReference type="EC" id="2.1.2.9"/>
    </reaction>
</comment>
<dbReference type="EMBL" id="PFBX01000005">
    <property type="protein sequence ID" value="PIT87827.1"/>
    <property type="molecule type" value="Genomic_DNA"/>
</dbReference>
<feature type="binding site" evidence="5">
    <location>
        <begin position="116"/>
        <end position="119"/>
    </location>
    <ligand>
        <name>(6S)-5,6,7,8-tetrahydrofolate</name>
        <dbReference type="ChEBI" id="CHEBI:57453"/>
    </ligand>
</feature>
<comment type="caution">
    <text evidence="8">The sequence shown here is derived from an EMBL/GenBank/DDBJ whole genome shotgun (WGS) entry which is preliminary data.</text>
</comment>
<dbReference type="InterPro" id="IPR011034">
    <property type="entry name" value="Formyl_transferase-like_C_sf"/>
</dbReference>
<comment type="function">
    <text evidence="5">Attaches a formyl group to the free amino group of methionyl-tRNA(fMet). The formyl group appears to play a dual role in the initiator identity of N-formylmethionyl-tRNA by promoting its recognition by IF2 and preventing the misappropriation of this tRNA by the elongation apparatus.</text>
</comment>
<protein>
    <recommendedName>
        <fullName evidence="2 5">Methionyl-tRNA formyltransferase</fullName>
        <ecNumber evidence="2 5">2.1.2.9</ecNumber>
    </recommendedName>
</protein>
<keyword evidence="3 5" id="KW-0808">Transferase</keyword>
<dbReference type="PANTHER" id="PTHR11138:SF5">
    <property type="entry name" value="METHIONYL-TRNA FORMYLTRANSFERASE, MITOCHONDRIAL"/>
    <property type="match status" value="1"/>
</dbReference>
<dbReference type="PANTHER" id="PTHR11138">
    <property type="entry name" value="METHIONYL-TRNA FORMYLTRANSFERASE"/>
    <property type="match status" value="1"/>
</dbReference>
<reference evidence="9" key="1">
    <citation type="submission" date="2017-09" db="EMBL/GenBank/DDBJ databases">
        <title>Depth-based differentiation of microbial function through sediment-hosted aquifers and enrichment of novel symbionts in the deep terrestrial subsurface.</title>
        <authorList>
            <person name="Probst A.J."/>
            <person name="Ladd B."/>
            <person name="Jarett J.K."/>
            <person name="Geller-Mcgrath D.E."/>
            <person name="Sieber C.M.K."/>
            <person name="Emerson J.B."/>
            <person name="Anantharaman K."/>
            <person name="Thomas B.C."/>
            <person name="Malmstrom R."/>
            <person name="Stieglmeier M."/>
            <person name="Klingl A."/>
            <person name="Woyke T."/>
            <person name="Ryan C.M."/>
            <person name="Banfield J.F."/>
        </authorList>
    </citation>
    <scope>NUCLEOTIDE SEQUENCE [LARGE SCALE GENOMIC DNA]</scope>
</reference>
<dbReference type="InterPro" id="IPR041711">
    <property type="entry name" value="Met-tRNA-FMT_N"/>
</dbReference>